<feature type="transmembrane region" description="Helical" evidence="2">
    <location>
        <begin position="370"/>
        <end position="391"/>
    </location>
</feature>
<keyword evidence="2" id="KW-1133">Transmembrane helix</keyword>
<keyword evidence="1" id="KW-0175">Coiled coil</keyword>
<dbReference type="PANTHER" id="PTHR32309:SF31">
    <property type="entry name" value="CAPSULAR EXOPOLYSACCHARIDE FAMILY"/>
    <property type="match status" value="1"/>
</dbReference>
<dbReference type="Pfam" id="PF13807">
    <property type="entry name" value="GNVR"/>
    <property type="match status" value="1"/>
</dbReference>
<gene>
    <name evidence="4" type="ORF">E6G99_09220</name>
</gene>
<comment type="caution">
    <text evidence="4">The sequence shown here is derived from an EMBL/GenBank/DDBJ whole genome shotgun (WGS) entry which is preliminary data.</text>
</comment>
<keyword evidence="2" id="KW-0812">Transmembrane</keyword>
<evidence type="ECO:0000313" key="5">
    <source>
        <dbReference type="Proteomes" id="UP000318661"/>
    </source>
</evidence>
<dbReference type="EMBL" id="VBAJ01000235">
    <property type="protein sequence ID" value="TMJ06142.1"/>
    <property type="molecule type" value="Genomic_DNA"/>
</dbReference>
<evidence type="ECO:0000256" key="1">
    <source>
        <dbReference type="SAM" id="Coils"/>
    </source>
</evidence>
<reference evidence="4 5" key="1">
    <citation type="journal article" date="2019" name="Nat. Microbiol.">
        <title>Mediterranean grassland soil C-N compound turnover is dependent on rainfall and depth, and is mediated by genomically divergent microorganisms.</title>
        <authorList>
            <person name="Diamond S."/>
            <person name="Andeer P.F."/>
            <person name="Li Z."/>
            <person name="Crits-Christoph A."/>
            <person name="Burstein D."/>
            <person name="Anantharaman K."/>
            <person name="Lane K.R."/>
            <person name="Thomas B.C."/>
            <person name="Pan C."/>
            <person name="Northen T.R."/>
            <person name="Banfield J.F."/>
        </authorList>
    </citation>
    <scope>NUCLEOTIDE SEQUENCE [LARGE SCALE GENOMIC DNA]</scope>
    <source>
        <strain evidence="4">NP_2</strain>
    </source>
</reference>
<accession>A0A537LE05</accession>
<feature type="transmembrane region" description="Helical" evidence="2">
    <location>
        <begin position="432"/>
        <end position="454"/>
    </location>
</feature>
<dbReference type="InterPro" id="IPR050445">
    <property type="entry name" value="Bact_polysacc_biosynth/exp"/>
</dbReference>
<name>A0A537LE05_9BACT</name>
<dbReference type="Proteomes" id="UP000318661">
    <property type="component" value="Unassembled WGS sequence"/>
</dbReference>
<dbReference type="InterPro" id="IPR032807">
    <property type="entry name" value="GNVR"/>
</dbReference>
<feature type="coiled-coil region" evidence="1">
    <location>
        <begin position="269"/>
        <end position="296"/>
    </location>
</feature>
<dbReference type="AlphaFoldDB" id="A0A537LE05"/>
<evidence type="ECO:0000256" key="2">
    <source>
        <dbReference type="SAM" id="Phobius"/>
    </source>
</evidence>
<keyword evidence="2" id="KW-0472">Membrane</keyword>
<protein>
    <recommendedName>
        <fullName evidence="3">Tyrosine-protein kinase G-rich domain-containing protein</fullName>
    </recommendedName>
</protein>
<evidence type="ECO:0000259" key="3">
    <source>
        <dbReference type="Pfam" id="PF13807"/>
    </source>
</evidence>
<feature type="domain" description="Tyrosine-protein kinase G-rich" evidence="3">
    <location>
        <begin position="312"/>
        <end position="389"/>
    </location>
</feature>
<proteinExistence type="predicted"/>
<evidence type="ECO:0000313" key="4">
    <source>
        <dbReference type="EMBL" id="TMJ06142.1"/>
    </source>
</evidence>
<organism evidence="4 5">
    <name type="scientific">Candidatus Segetimicrobium genomatis</name>
    <dbReference type="NCBI Taxonomy" id="2569760"/>
    <lineage>
        <taxon>Bacteria</taxon>
        <taxon>Bacillati</taxon>
        <taxon>Candidatus Sysuimicrobiota</taxon>
        <taxon>Candidatus Sysuimicrobiia</taxon>
        <taxon>Candidatus Sysuimicrobiales</taxon>
        <taxon>Candidatus Segetimicrobiaceae</taxon>
        <taxon>Candidatus Segetimicrobium</taxon>
    </lineage>
</organism>
<dbReference type="PANTHER" id="PTHR32309">
    <property type="entry name" value="TYROSINE-PROTEIN KINASE"/>
    <property type="match status" value="1"/>
</dbReference>
<sequence length="469" mass="51635">MQNTLQTRSGLDAALAVWHRRKWLAVLAFLIPLAATAGATRAMPPIYESTATLIVEPQQVEERLVGPSVASELETRLRTISQRILSRSRLVELITQYNLYPELRARATPEEIAARLRRDIGLQFQEIRDPIGRDWTITLNLSYRGRDPDTVARVANALAMLFVEENANIRQQQAAGTTQFLRVQLEDARLQLEGLERRLSERQGGRAAPPVNLQGPTPQAMDRLNGQLRVNIEKQAQARERRDGLVKRLTEVSGSPQPTSIATYSANQARQLRDGIAEVEAQLTALRDEERALRRTIAAAGPGTAPVSRTDEDLQLSREYEATKQIYQSLLQHYEEARLAERMEQGPQGGQLRILDSAVAPQHPVAPRRLLILLVGLAMSAAGAVGVAALAEARDTSFHTLDDLRAFTSVPVLVSIPPIITGGDARGRRLRFFLSALAAGLTAVTVVAASAYLARSNDLLVRLLATGRF</sequence>